<keyword evidence="2" id="KW-1185">Reference proteome</keyword>
<accession>A0A2P8EEG8</accession>
<name>A0A2P8EEG8_9BACT</name>
<sequence length="101" mass="11116">MENVLIALSVASNAFYSTFALQFEPLANQATFGQLKIKQFEDAVNIPLVELKNRVGKFPTDKPTVAHRGTGCRPSIGSSIIQNALKNPKGLDMKSYFMVLK</sequence>
<proteinExistence type="predicted"/>
<dbReference type="RefSeq" id="WP_106565895.1">
    <property type="nucleotide sequence ID" value="NZ_PYGF01000001.1"/>
</dbReference>
<reference evidence="1 2" key="1">
    <citation type="submission" date="2018-03" db="EMBL/GenBank/DDBJ databases">
        <title>Genomic Encyclopedia of Archaeal and Bacterial Type Strains, Phase II (KMG-II): from individual species to whole genera.</title>
        <authorList>
            <person name="Goeker M."/>
        </authorList>
    </citation>
    <scope>NUCLEOTIDE SEQUENCE [LARGE SCALE GENOMIC DNA]</scope>
    <source>
        <strain evidence="1 2">DSM 28057</strain>
    </source>
</reference>
<organism evidence="1 2">
    <name type="scientific">Cecembia rubra</name>
    <dbReference type="NCBI Taxonomy" id="1485585"/>
    <lineage>
        <taxon>Bacteria</taxon>
        <taxon>Pseudomonadati</taxon>
        <taxon>Bacteroidota</taxon>
        <taxon>Cytophagia</taxon>
        <taxon>Cytophagales</taxon>
        <taxon>Cyclobacteriaceae</taxon>
        <taxon>Cecembia</taxon>
    </lineage>
</organism>
<dbReference type="AlphaFoldDB" id="A0A2P8EEG8"/>
<evidence type="ECO:0000313" key="1">
    <source>
        <dbReference type="EMBL" id="PSL07857.1"/>
    </source>
</evidence>
<dbReference type="EMBL" id="PYGF01000001">
    <property type="protein sequence ID" value="PSL07857.1"/>
    <property type="molecule type" value="Genomic_DNA"/>
</dbReference>
<evidence type="ECO:0000313" key="2">
    <source>
        <dbReference type="Proteomes" id="UP000240708"/>
    </source>
</evidence>
<protein>
    <submittedName>
        <fullName evidence="1">Uncharacterized protein</fullName>
    </submittedName>
</protein>
<gene>
    <name evidence="1" type="ORF">CLV48_101795</name>
</gene>
<dbReference type="OrthoDB" id="9800872at2"/>
<dbReference type="Proteomes" id="UP000240708">
    <property type="component" value="Unassembled WGS sequence"/>
</dbReference>
<comment type="caution">
    <text evidence="1">The sequence shown here is derived from an EMBL/GenBank/DDBJ whole genome shotgun (WGS) entry which is preliminary data.</text>
</comment>